<dbReference type="InterPro" id="IPR029526">
    <property type="entry name" value="PGBD"/>
</dbReference>
<dbReference type="PANTHER" id="PTHR47055">
    <property type="entry name" value="DDE_TNP_1_7 DOMAIN-CONTAINING PROTEIN"/>
    <property type="match status" value="1"/>
</dbReference>
<feature type="non-terminal residue" evidence="2">
    <location>
        <position position="111"/>
    </location>
</feature>
<proteinExistence type="predicted"/>
<sequence length="111" mass="12254">MEGRPRCSERSRAGRCAAATPDANAGAALRFGAAHGPVRARESASGVGQVLRLCEQRQLRLPGSSWLQHPDNNELDASDRFAKVRPLIIRMNCNFQKHAPLEEFYSFGESM</sequence>
<evidence type="ECO:0000259" key="1">
    <source>
        <dbReference type="Pfam" id="PF13843"/>
    </source>
</evidence>
<feature type="domain" description="PiggyBac transposable element-derived protein" evidence="1">
    <location>
        <begin position="66"/>
        <end position="111"/>
    </location>
</feature>
<name>A0A2J8RJL0_PONAB</name>
<dbReference type="EMBL" id="NDHI03003683">
    <property type="protein sequence ID" value="PNJ08719.1"/>
    <property type="molecule type" value="Genomic_DNA"/>
</dbReference>
<dbReference type="InterPro" id="IPR052638">
    <property type="entry name" value="PiggyBac_TE-derived"/>
</dbReference>
<dbReference type="Pfam" id="PF13843">
    <property type="entry name" value="DDE_Tnp_1_7"/>
    <property type="match status" value="1"/>
</dbReference>
<gene>
    <name evidence="2" type="ORF">CR201_G0050365</name>
</gene>
<organism evidence="2">
    <name type="scientific">Pongo abelii</name>
    <name type="common">Sumatran orangutan</name>
    <name type="synonym">Pongo pygmaeus abelii</name>
    <dbReference type="NCBI Taxonomy" id="9601"/>
    <lineage>
        <taxon>Eukaryota</taxon>
        <taxon>Metazoa</taxon>
        <taxon>Chordata</taxon>
        <taxon>Craniata</taxon>
        <taxon>Vertebrata</taxon>
        <taxon>Euteleostomi</taxon>
        <taxon>Mammalia</taxon>
        <taxon>Eutheria</taxon>
        <taxon>Euarchontoglires</taxon>
        <taxon>Primates</taxon>
        <taxon>Haplorrhini</taxon>
        <taxon>Catarrhini</taxon>
        <taxon>Hominidae</taxon>
        <taxon>Pongo</taxon>
    </lineage>
</organism>
<evidence type="ECO:0000313" key="2">
    <source>
        <dbReference type="EMBL" id="PNJ08719.1"/>
    </source>
</evidence>
<reference evidence="2" key="1">
    <citation type="submission" date="2017-12" db="EMBL/GenBank/DDBJ databases">
        <title>High-resolution comparative analysis of great ape genomes.</title>
        <authorList>
            <person name="Pollen A."/>
            <person name="Hastie A."/>
            <person name="Hormozdiari F."/>
            <person name="Dougherty M."/>
            <person name="Liu R."/>
            <person name="Chaisson M."/>
            <person name="Hoppe E."/>
            <person name="Hill C."/>
            <person name="Pang A."/>
            <person name="Hillier L."/>
            <person name="Baker C."/>
            <person name="Armstrong J."/>
            <person name="Shendure J."/>
            <person name="Paten B."/>
            <person name="Wilson R."/>
            <person name="Chao H."/>
            <person name="Schneider V."/>
            <person name="Ventura M."/>
            <person name="Kronenberg Z."/>
            <person name="Murali S."/>
            <person name="Gordon D."/>
            <person name="Cantsilieris S."/>
            <person name="Munson K."/>
            <person name="Nelson B."/>
            <person name="Raja A."/>
            <person name="Underwood J."/>
            <person name="Diekhans M."/>
            <person name="Fiddes I."/>
            <person name="Haussler D."/>
            <person name="Eichler E."/>
        </authorList>
    </citation>
    <scope>NUCLEOTIDE SEQUENCE [LARGE SCALE GENOMIC DNA]</scope>
    <source>
        <strain evidence="2">Susie</strain>
    </source>
</reference>
<dbReference type="PANTHER" id="PTHR47055:SF2">
    <property type="entry name" value="PIGGYBAC TRANSPOSABLE ELEMENT-DERIVED PROTEIN 2-RELATED"/>
    <property type="match status" value="1"/>
</dbReference>
<accession>A0A2J8RJL0</accession>
<dbReference type="GO" id="GO:0043565">
    <property type="term" value="F:sequence-specific DNA binding"/>
    <property type="evidence" value="ECO:0007669"/>
    <property type="project" value="TreeGrafter"/>
</dbReference>
<protein>
    <submittedName>
        <fullName evidence="2">PGBD2 isoform 2</fullName>
    </submittedName>
</protein>
<dbReference type="AlphaFoldDB" id="A0A2J8RJL0"/>
<comment type="caution">
    <text evidence="2">The sequence shown here is derived from an EMBL/GenBank/DDBJ whole genome shotgun (WGS) entry which is preliminary data.</text>
</comment>